<evidence type="ECO:0000256" key="9">
    <source>
        <dbReference type="ARBA" id="ARBA00022840"/>
    </source>
</evidence>
<comment type="similarity">
    <text evidence="3">Belongs to the ku80 family.</text>
</comment>
<dbReference type="CDD" id="cd00873">
    <property type="entry name" value="KU80"/>
    <property type="match status" value="1"/>
</dbReference>
<keyword evidence="7" id="KW-0378">Hydrolase</keyword>
<evidence type="ECO:0000313" key="17">
    <source>
        <dbReference type="EMBL" id="KAK9762545.1"/>
    </source>
</evidence>
<dbReference type="InterPro" id="IPR016194">
    <property type="entry name" value="SPOC-like_C_dom_sf"/>
</dbReference>
<evidence type="ECO:0000256" key="10">
    <source>
        <dbReference type="ARBA" id="ARBA00022895"/>
    </source>
</evidence>
<keyword evidence="5" id="KW-0547">Nucleotide-binding</keyword>
<evidence type="ECO:0000256" key="15">
    <source>
        <dbReference type="ARBA" id="ARBA00031847"/>
    </source>
</evidence>
<keyword evidence="13" id="KW-0234">DNA repair</keyword>
<evidence type="ECO:0000256" key="8">
    <source>
        <dbReference type="ARBA" id="ARBA00022806"/>
    </source>
</evidence>
<evidence type="ECO:0000256" key="14">
    <source>
        <dbReference type="ARBA" id="ARBA00023242"/>
    </source>
</evidence>
<keyword evidence="8 17" id="KW-0347">Helicase</keyword>
<evidence type="ECO:0000256" key="6">
    <source>
        <dbReference type="ARBA" id="ARBA00022763"/>
    </source>
</evidence>
<dbReference type="InterPro" id="IPR006164">
    <property type="entry name" value="DNA_bd_Ku70/Ku80"/>
</dbReference>
<dbReference type="InterPro" id="IPR002035">
    <property type="entry name" value="VWF_A"/>
</dbReference>
<reference evidence="17 18" key="1">
    <citation type="submission" date="2023-04" db="EMBL/GenBank/DDBJ databases">
        <title>Genome of Basidiobolus ranarum AG-B5.</title>
        <authorList>
            <person name="Stajich J.E."/>
            <person name="Carter-House D."/>
            <person name="Gryganskyi A."/>
        </authorList>
    </citation>
    <scope>NUCLEOTIDE SEQUENCE [LARGE SCALE GENOMIC DNA]</scope>
    <source>
        <strain evidence="17 18">AG-B5</strain>
    </source>
</reference>
<protein>
    <recommendedName>
        <fullName evidence="4">ATP-dependent DNA helicase II subunit 2</fullName>
    </recommendedName>
    <alternativeName>
        <fullName evidence="15">ATP-dependent DNA helicase II subunit Ku80</fullName>
    </alternativeName>
</protein>
<dbReference type="SMART" id="SM00559">
    <property type="entry name" value="Ku78"/>
    <property type="match status" value="1"/>
</dbReference>
<evidence type="ECO:0000256" key="4">
    <source>
        <dbReference type="ARBA" id="ARBA00021792"/>
    </source>
</evidence>
<accession>A0ABR2WM03</accession>
<feature type="domain" description="VWFA" evidence="16">
    <location>
        <begin position="5"/>
        <end position="211"/>
    </location>
</feature>
<dbReference type="PANTHER" id="PTHR12604">
    <property type="entry name" value="KU AUTOANTIGEN DNA HELICASE"/>
    <property type="match status" value="1"/>
</dbReference>
<keyword evidence="9" id="KW-0067">ATP-binding</keyword>
<keyword evidence="18" id="KW-1185">Reference proteome</keyword>
<sequence>MSKEITVYILEVGPSMWEPNELGKPTYLAKASEILELMLHPKLSHVKKSEEFALVLFGTDETRNDLALNDEYQHVTVIRKPRNIDLNLLLCATTELPKGNAEADALDALIVGIDLIEQHCGQRKFTKRIVLITGAEVPINFSDAEEVSKQITEDGIELNIIGAGFEPELKKSKTKSLNERFLKTLADRVNGSIFAMSEALDILSEYQVKTVRSTAAFRGSLFLGDPRLHPETALDIPVIGYTRTTPLSLPSAKKWSTLADVAAGEQPKTHEATMGRTYQILGEEIPEEVTYSDLEKAYHYGRTLVPLKKIDEELLTLPAEKGLYILGFFDATYFNREWEASNVMTFAAAPDNTLASKGLSSLIHAMYEKDAFALVRYCRTDNGIVKLGVLKPCIKAEYECLYYVKVPFAEDIKRVTFPSLDCVNKRTAKSTKTFPTQDMLDRTQAFIESMNLMNADVDKDGKPQEACKPKETFNPTYQRLYQCIRKRALDPDAPLPDIPSDLLKQFETPSIILDRGQSAAEGLRAAFEVQKVEPVKRWKPEEAPPIPTTTVDEVLERGADSDLSSWVSI</sequence>
<keyword evidence="10" id="KW-0779">Telomere</keyword>
<dbReference type="InterPro" id="IPR024193">
    <property type="entry name" value="Ku80"/>
</dbReference>
<dbReference type="InterPro" id="IPR036465">
    <property type="entry name" value="vWFA_dom_sf"/>
</dbReference>
<dbReference type="EMBL" id="JASJQH010000918">
    <property type="protein sequence ID" value="KAK9762545.1"/>
    <property type="molecule type" value="Genomic_DNA"/>
</dbReference>
<dbReference type="SUPFAM" id="SSF100939">
    <property type="entry name" value="SPOC domain-like"/>
    <property type="match status" value="1"/>
</dbReference>
<keyword evidence="14" id="KW-0539">Nucleus</keyword>
<dbReference type="Pfam" id="PF03731">
    <property type="entry name" value="Ku_N"/>
    <property type="match status" value="1"/>
</dbReference>
<evidence type="ECO:0000256" key="1">
    <source>
        <dbReference type="ARBA" id="ARBA00004123"/>
    </source>
</evidence>
<evidence type="ECO:0000256" key="2">
    <source>
        <dbReference type="ARBA" id="ARBA00004574"/>
    </source>
</evidence>
<evidence type="ECO:0000256" key="11">
    <source>
        <dbReference type="ARBA" id="ARBA00023125"/>
    </source>
</evidence>
<gene>
    <name evidence="17" type="primary">YKU80</name>
    <name evidence="17" type="ORF">K7432_011617</name>
</gene>
<evidence type="ECO:0000313" key="18">
    <source>
        <dbReference type="Proteomes" id="UP001479436"/>
    </source>
</evidence>
<proteinExistence type="inferred from homology"/>
<evidence type="ECO:0000259" key="16">
    <source>
        <dbReference type="PROSITE" id="PS50234"/>
    </source>
</evidence>
<dbReference type="Proteomes" id="UP001479436">
    <property type="component" value="Unassembled WGS sequence"/>
</dbReference>
<dbReference type="PANTHER" id="PTHR12604:SF4">
    <property type="entry name" value="X-RAY REPAIR CROSS-COMPLEMENTING PROTEIN 5"/>
    <property type="match status" value="1"/>
</dbReference>
<dbReference type="Gene3D" id="3.40.50.410">
    <property type="entry name" value="von Willebrand factor, type A domain"/>
    <property type="match status" value="1"/>
</dbReference>
<keyword evidence="6" id="KW-0227">DNA damage</keyword>
<dbReference type="Pfam" id="PF02735">
    <property type="entry name" value="Ku"/>
    <property type="match status" value="1"/>
</dbReference>
<dbReference type="GO" id="GO:0004386">
    <property type="term" value="F:helicase activity"/>
    <property type="evidence" value="ECO:0007669"/>
    <property type="project" value="UniProtKB-KW"/>
</dbReference>
<name>A0ABR2WM03_9FUNG</name>
<evidence type="ECO:0000256" key="5">
    <source>
        <dbReference type="ARBA" id="ARBA00022741"/>
    </source>
</evidence>
<organism evidence="17 18">
    <name type="scientific">Basidiobolus ranarum</name>
    <dbReference type="NCBI Taxonomy" id="34480"/>
    <lineage>
        <taxon>Eukaryota</taxon>
        <taxon>Fungi</taxon>
        <taxon>Fungi incertae sedis</taxon>
        <taxon>Zoopagomycota</taxon>
        <taxon>Entomophthoromycotina</taxon>
        <taxon>Basidiobolomycetes</taxon>
        <taxon>Basidiobolales</taxon>
        <taxon>Basidiobolaceae</taxon>
        <taxon>Basidiobolus</taxon>
    </lineage>
</organism>
<evidence type="ECO:0000256" key="3">
    <source>
        <dbReference type="ARBA" id="ARBA00007726"/>
    </source>
</evidence>
<dbReference type="InterPro" id="IPR005161">
    <property type="entry name" value="Ku_N"/>
</dbReference>
<dbReference type="Gene3D" id="1.10.1600.10">
    <property type="match status" value="1"/>
</dbReference>
<evidence type="ECO:0000256" key="12">
    <source>
        <dbReference type="ARBA" id="ARBA00023172"/>
    </source>
</evidence>
<dbReference type="Gene3D" id="2.40.290.10">
    <property type="match status" value="1"/>
</dbReference>
<evidence type="ECO:0000256" key="7">
    <source>
        <dbReference type="ARBA" id="ARBA00022801"/>
    </source>
</evidence>
<dbReference type="SUPFAM" id="SSF53300">
    <property type="entry name" value="vWA-like"/>
    <property type="match status" value="1"/>
</dbReference>
<keyword evidence="12" id="KW-0233">DNA recombination</keyword>
<evidence type="ECO:0000256" key="13">
    <source>
        <dbReference type="ARBA" id="ARBA00023204"/>
    </source>
</evidence>
<comment type="subcellular location">
    <subcellularLocation>
        <location evidence="2">Chromosome</location>
        <location evidence="2">Telomere</location>
    </subcellularLocation>
    <subcellularLocation>
        <location evidence="1">Nucleus</location>
    </subcellularLocation>
</comment>
<keyword evidence="10" id="KW-0158">Chromosome</keyword>
<dbReference type="PROSITE" id="PS50234">
    <property type="entry name" value="VWFA"/>
    <property type="match status" value="1"/>
</dbReference>
<keyword evidence="11" id="KW-0238">DNA-binding</keyword>
<comment type="caution">
    <text evidence="17">The sequence shown here is derived from an EMBL/GenBank/DDBJ whole genome shotgun (WGS) entry which is preliminary data.</text>
</comment>